<keyword evidence="1" id="KW-1133">Transmembrane helix</keyword>
<dbReference type="HOGENOM" id="CLU_072266_2_2_5"/>
<proteinExistence type="predicted"/>
<dbReference type="KEGG" id="rga:RGR602_PC01893"/>
<evidence type="ECO:0000313" key="2">
    <source>
        <dbReference type="EMBL" id="AJD45917.1"/>
    </source>
</evidence>
<organism evidence="2 3">
    <name type="scientific">Rhizobium gallicum bv. gallicum R602sp</name>
    <dbReference type="NCBI Taxonomy" id="1041138"/>
    <lineage>
        <taxon>Bacteria</taxon>
        <taxon>Pseudomonadati</taxon>
        <taxon>Pseudomonadota</taxon>
        <taxon>Alphaproteobacteria</taxon>
        <taxon>Hyphomicrobiales</taxon>
        <taxon>Rhizobiaceae</taxon>
        <taxon>Rhizobium/Agrobacterium group</taxon>
        <taxon>Rhizobium</taxon>
    </lineage>
</organism>
<name>A0A0B4XHL8_9HYPH</name>
<keyword evidence="1" id="KW-0472">Membrane</keyword>
<keyword evidence="3" id="KW-1185">Reference proteome</keyword>
<dbReference type="Pfam" id="PF04120">
    <property type="entry name" value="Iron_permease"/>
    <property type="match status" value="1"/>
</dbReference>
<dbReference type="AlphaFoldDB" id="A0A0B4XHL8"/>
<keyword evidence="2" id="KW-0614">Plasmid</keyword>
<dbReference type="GO" id="GO:0055085">
    <property type="term" value="P:transmembrane transport"/>
    <property type="evidence" value="ECO:0007669"/>
    <property type="project" value="InterPro"/>
</dbReference>
<dbReference type="Proteomes" id="UP000031368">
    <property type="component" value="Plasmid pRgalR602c"/>
</dbReference>
<evidence type="ECO:0000313" key="3">
    <source>
        <dbReference type="Proteomes" id="UP000031368"/>
    </source>
</evidence>
<reference evidence="2 3" key="1">
    <citation type="submission" date="2013-11" db="EMBL/GenBank/DDBJ databases">
        <title>Complete genome sequence of Rhizobium gallicum bv. gallicum R602.</title>
        <authorList>
            <person name="Bustos P."/>
            <person name="Santamaria R.I."/>
            <person name="Lozano L."/>
            <person name="Acosta J.L."/>
            <person name="Ormeno-Orrillo E."/>
            <person name="Rogel M.A."/>
            <person name="Romero D."/>
            <person name="Cevallos M.A."/>
            <person name="Martinez-Romero E."/>
            <person name="Gonzalez V."/>
        </authorList>
    </citation>
    <scope>NUCLEOTIDE SEQUENCE [LARGE SCALE GENOMIC DNA]</scope>
    <source>
        <strain evidence="2 3">R602</strain>
        <plasmid evidence="2 3">pRgalR602c</plasmid>
    </source>
</reference>
<sequence length="119" mass="13035">MRKAIVPTPLAHQLVGRLSDHSARIVGSRLALMAVAAVIAIWVILGLATGPTKQWLLATNMLATLATCLILVLLQHSQNRDMRTLQTKVDELIRSSGARNHMIGVERLERDKDAPVLRG</sequence>
<evidence type="ECO:0000256" key="1">
    <source>
        <dbReference type="SAM" id="Phobius"/>
    </source>
</evidence>
<accession>A0A0B4XHL8</accession>
<geneLocation type="plasmid" evidence="2 3">
    <name>pRgalR602c</name>
</geneLocation>
<keyword evidence="1" id="KW-0812">Transmembrane</keyword>
<gene>
    <name evidence="2" type="ORF">RGR602_PC01893</name>
</gene>
<feature type="transmembrane region" description="Helical" evidence="1">
    <location>
        <begin position="30"/>
        <end position="49"/>
    </location>
</feature>
<protein>
    <submittedName>
        <fullName evidence="2">Low affinity iron permease protein</fullName>
    </submittedName>
</protein>
<feature type="transmembrane region" description="Helical" evidence="1">
    <location>
        <begin position="55"/>
        <end position="74"/>
    </location>
</feature>
<dbReference type="InterPro" id="IPR007251">
    <property type="entry name" value="Iron_permease_Fet4"/>
</dbReference>
<dbReference type="EMBL" id="CP006880">
    <property type="protein sequence ID" value="AJD45917.1"/>
    <property type="molecule type" value="Genomic_DNA"/>
</dbReference>